<dbReference type="EMBL" id="BARS01001352">
    <property type="protein sequence ID" value="GAF70646.1"/>
    <property type="molecule type" value="Genomic_DNA"/>
</dbReference>
<sequence>PFMFFKKKYLGNCQLYQKSLLEITDVLYLREKK</sequence>
<name>X0S5Z9_9ZZZZ</name>
<evidence type="ECO:0000313" key="1">
    <source>
        <dbReference type="EMBL" id="GAF70646.1"/>
    </source>
</evidence>
<organism evidence="1">
    <name type="scientific">marine sediment metagenome</name>
    <dbReference type="NCBI Taxonomy" id="412755"/>
    <lineage>
        <taxon>unclassified sequences</taxon>
        <taxon>metagenomes</taxon>
        <taxon>ecological metagenomes</taxon>
    </lineage>
</organism>
<comment type="caution">
    <text evidence="1">The sequence shown here is derived from an EMBL/GenBank/DDBJ whole genome shotgun (WGS) entry which is preliminary data.</text>
</comment>
<accession>X0S5Z9</accession>
<proteinExistence type="predicted"/>
<protein>
    <submittedName>
        <fullName evidence="1">Uncharacterized protein</fullName>
    </submittedName>
</protein>
<feature type="non-terminal residue" evidence="1">
    <location>
        <position position="1"/>
    </location>
</feature>
<reference evidence="1" key="1">
    <citation type="journal article" date="2014" name="Front. Microbiol.">
        <title>High frequency of phylogenetically diverse reductive dehalogenase-homologous genes in deep subseafloor sedimentary metagenomes.</title>
        <authorList>
            <person name="Kawai M."/>
            <person name="Futagami T."/>
            <person name="Toyoda A."/>
            <person name="Takaki Y."/>
            <person name="Nishi S."/>
            <person name="Hori S."/>
            <person name="Arai W."/>
            <person name="Tsubouchi T."/>
            <person name="Morono Y."/>
            <person name="Uchiyama I."/>
            <person name="Ito T."/>
            <person name="Fujiyama A."/>
            <person name="Inagaki F."/>
            <person name="Takami H."/>
        </authorList>
    </citation>
    <scope>NUCLEOTIDE SEQUENCE</scope>
    <source>
        <strain evidence="1">Expedition CK06-06</strain>
    </source>
</reference>
<dbReference type="AlphaFoldDB" id="X0S5Z9"/>
<gene>
    <name evidence="1" type="ORF">S01H1_02710</name>
</gene>